<evidence type="ECO:0000313" key="3">
    <source>
        <dbReference type="EMBL" id="TDQ64044.1"/>
    </source>
</evidence>
<evidence type="ECO:0000313" key="4">
    <source>
        <dbReference type="Proteomes" id="UP000295391"/>
    </source>
</evidence>
<dbReference type="CDD" id="cd07814">
    <property type="entry name" value="SRPBCC_CalC_Aha1-like"/>
    <property type="match status" value="1"/>
</dbReference>
<sequence length="137" mass="15923">MSDVRTVVVEREMAHAPEKIWRALTQPHLIQEWLMQSDFAPDLGHKFQFKAEWGAVDCKVLEVEPKKRLAYSWEAYGLESVVTWTLEPTANGTLLRMEQEGFKPDQNQAFHGARHGWQNFFNQLENVLAQPEQEEAQ</sequence>
<dbReference type="RefSeq" id="WP_133572679.1">
    <property type="nucleotide sequence ID" value="NZ_SNYR01000002.1"/>
</dbReference>
<evidence type="ECO:0000256" key="1">
    <source>
        <dbReference type="ARBA" id="ARBA00006817"/>
    </source>
</evidence>
<reference evidence="3 4" key="1">
    <citation type="submission" date="2019-03" db="EMBL/GenBank/DDBJ databases">
        <title>Genomic Encyclopedia of Type Strains, Phase III (KMG-III): the genomes of soil and plant-associated and newly described type strains.</title>
        <authorList>
            <person name="Whitman W."/>
        </authorList>
    </citation>
    <scope>NUCLEOTIDE SEQUENCE [LARGE SCALE GENOMIC DNA]</scope>
    <source>
        <strain evidence="3 4">CGMCC 1.7002</strain>
    </source>
</reference>
<organism evidence="3 4">
    <name type="scientific">Maritalea mobilis</name>
    <dbReference type="NCBI Taxonomy" id="483324"/>
    <lineage>
        <taxon>Bacteria</taxon>
        <taxon>Pseudomonadati</taxon>
        <taxon>Pseudomonadota</taxon>
        <taxon>Alphaproteobacteria</taxon>
        <taxon>Hyphomicrobiales</taxon>
        <taxon>Devosiaceae</taxon>
        <taxon>Maritalea</taxon>
    </lineage>
</organism>
<comment type="similarity">
    <text evidence="1">Belongs to the AHA1 family.</text>
</comment>
<gene>
    <name evidence="3" type="ORF">ATL17_2055</name>
</gene>
<dbReference type="OrthoDB" id="9803476at2"/>
<evidence type="ECO:0000259" key="2">
    <source>
        <dbReference type="Pfam" id="PF08327"/>
    </source>
</evidence>
<protein>
    <submittedName>
        <fullName evidence="3">Uncharacterized protein YndB with AHSA1/START domain</fullName>
    </submittedName>
</protein>
<dbReference type="InterPro" id="IPR013538">
    <property type="entry name" value="ASHA1/2-like_C"/>
</dbReference>
<dbReference type="AlphaFoldDB" id="A0A4V3DAW1"/>
<dbReference type="Pfam" id="PF08327">
    <property type="entry name" value="AHSA1"/>
    <property type="match status" value="1"/>
</dbReference>
<comment type="caution">
    <text evidence="3">The sequence shown here is derived from an EMBL/GenBank/DDBJ whole genome shotgun (WGS) entry which is preliminary data.</text>
</comment>
<proteinExistence type="inferred from homology"/>
<dbReference type="Gene3D" id="3.30.530.20">
    <property type="match status" value="1"/>
</dbReference>
<dbReference type="EMBL" id="SNYR01000002">
    <property type="protein sequence ID" value="TDQ64044.1"/>
    <property type="molecule type" value="Genomic_DNA"/>
</dbReference>
<keyword evidence="4" id="KW-1185">Reference proteome</keyword>
<dbReference type="SUPFAM" id="SSF55961">
    <property type="entry name" value="Bet v1-like"/>
    <property type="match status" value="1"/>
</dbReference>
<dbReference type="InterPro" id="IPR023393">
    <property type="entry name" value="START-like_dom_sf"/>
</dbReference>
<dbReference type="Proteomes" id="UP000295391">
    <property type="component" value="Unassembled WGS sequence"/>
</dbReference>
<feature type="domain" description="Activator of Hsp90 ATPase homologue 1/2-like C-terminal" evidence="2">
    <location>
        <begin position="16"/>
        <end position="128"/>
    </location>
</feature>
<name>A0A4V3DAW1_9HYPH</name>
<accession>A0A4V3DAW1</accession>